<accession>A0A1M5LIM1</accession>
<reference evidence="1 2" key="1">
    <citation type="submission" date="2016-11" db="EMBL/GenBank/DDBJ databases">
        <authorList>
            <person name="Jaros S."/>
            <person name="Januszkiewicz K."/>
            <person name="Wedrychowicz H."/>
        </authorList>
    </citation>
    <scope>NUCLEOTIDE SEQUENCE [LARGE SCALE GENOMIC DNA]</scope>
    <source>
        <strain evidence="1 2">DSM 24574</strain>
    </source>
</reference>
<dbReference type="Proteomes" id="UP000184212">
    <property type="component" value="Unassembled WGS sequence"/>
</dbReference>
<keyword evidence="2" id="KW-1185">Reference proteome</keyword>
<protein>
    <submittedName>
        <fullName evidence="1">Uncharacterized protein</fullName>
    </submittedName>
</protein>
<name>A0A1M5LIM1_9BACT</name>
<evidence type="ECO:0000313" key="2">
    <source>
        <dbReference type="Proteomes" id="UP000184212"/>
    </source>
</evidence>
<proteinExistence type="predicted"/>
<gene>
    <name evidence="1" type="ORF">SAMN04488109_1234</name>
</gene>
<evidence type="ECO:0000313" key="1">
    <source>
        <dbReference type="EMBL" id="SHG64887.1"/>
    </source>
</evidence>
<dbReference type="EMBL" id="FQWQ01000001">
    <property type="protein sequence ID" value="SHG64887.1"/>
    <property type="molecule type" value="Genomic_DNA"/>
</dbReference>
<organism evidence="1 2">
    <name type="scientific">Chryseolinea serpens</name>
    <dbReference type="NCBI Taxonomy" id="947013"/>
    <lineage>
        <taxon>Bacteria</taxon>
        <taxon>Pseudomonadati</taxon>
        <taxon>Bacteroidota</taxon>
        <taxon>Cytophagia</taxon>
        <taxon>Cytophagales</taxon>
        <taxon>Fulvivirgaceae</taxon>
        <taxon>Chryseolinea</taxon>
    </lineage>
</organism>
<dbReference type="AlphaFoldDB" id="A0A1M5LIM1"/>
<sequence length="168" mass="18979">MSMCVLIIPLWAQQGTVFQEGDTLVIQDERLSPDPFALGNDPLTYLTTHIKQKPTISKQSTHNLQVEQIDTVFTLAFGANEFNLYKWETSEGQKGNFVLTASVKTDLFKTRHGIKTGQHKAEVMALLKQYNIKSIPHYVTLETPDSGELTLEFRDDILVGMHYVGSYD</sequence>